<evidence type="ECO:0000313" key="2">
    <source>
        <dbReference type="EMBL" id="MSS59457.1"/>
    </source>
</evidence>
<reference evidence="2 3" key="1">
    <citation type="submission" date="2019-08" db="EMBL/GenBank/DDBJ databases">
        <title>In-depth cultivation of the pig gut microbiome towards novel bacterial diversity and tailored functional studies.</title>
        <authorList>
            <person name="Wylensek D."/>
            <person name="Hitch T.C.A."/>
            <person name="Clavel T."/>
        </authorList>
    </citation>
    <scope>NUCLEOTIDE SEQUENCE [LARGE SCALE GENOMIC DNA]</scope>
    <source>
        <strain evidence="2 3">Oil+RF-744-GAM-WT-6</strain>
    </source>
</reference>
<organism evidence="2 3">
    <name type="scientific">Stecheria intestinalis</name>
    <dbReference type="NCBI Taxonomy" id="2606630"/>
    <lineage>
        <taxon>Bacteria</taxon>
        <taxon>Bacillati</taxon>
        <taxon>Bacillota</taxon>
        <taxon>Erysipelotrichia</taxon>
        <taxon>Erysipelotrichales</taxon>
        <taxon>Erysipelotrichaceae</taxon>
        <taxon>Stecheria</taxon>
    </lineage>
</organism>
<dbReference type="RefSeq" id="WP_105304744.1">
    <property type="nucleotide sequence ID" value="NZ_VUMN01000032.1"/>
</dbReference>
<dbReference type="InterPro" id="IPR007069">
    <property type="entry name" value="Transposase_32"/>
</dbReference>
<evidence type="ECO:0000259" key="1">
    <source>
        <dbReference type="Pfam" id="PF04986"/>
    </source>
</evidence>
<comment type="caution">
    <text evidence="2">The sequence shown here is derived from an EMBL/GenBank/DDBJ whole genome shotgun (WGS) entry which is preliminary data.</text>
</comment>
<gene>
    <name evidence="2" type="ORF">FYJ51_11200</name>
</gene>
<accession>A0A7X2NTV4</accession>
<protein>
    <recommendedName>
        <fullName evidence="1">Transposase IS801/IS1294 domain-containing protein</fullName>
    </recommendedName>
</protein>
<dbReference type="AlphaFoldDB" id="A0A7X2NTV4"/>
<name>A0A7X2NTV4_9FIRM</name>
<proteinExistence type="predicted"/>
<feature type="domain" description="Transposase IS801/IS1294" evidence="1">
    <location>
        <begin position="51"/>
        <end position="131"/>
    </location>
</feature>
<dbReference type="GO" id="GO:0004803">
    <property type="term" value="F:transposase activity"/>
    <property type="evidence" value="ECO:0007669"/>
    <property type="project" value="InterPro"/>
</dbReference>
<evidence type="ECO:0000313" key="3">
    <source>
        <dbReference type="Proteomes" id="UP000461880"/>
    </source>
</evidence>
<dbReference type="GO" id="GO:0006313">
    <property type="term" value="P:DNA transposition"/>
    <property type="evidence" value="ECO:0007669"/>
    <property type="project" value="InterPro"/>
</dbReference>
<dbReference type="Pfam" id="PF04986">
    <property type="entry name" value="Y2_Tnp"/>
    <property type="match status" value="1"/>
</dbReference>
<dbReference type="GO" id="GO:0003677">
    <property type="term" value="F:DNA binding"/>
    <property type="evidence" value="ECO:0007669"/>
    <property type="project" value="InterPro"/>
</dbReference>
<dbReference type="Proteomes" id="UP000461880">
    <property type="component" value="Unassembled WGS sequence"/>
</dbReference>
<keyword evidence="3" id="KW-1185">Reference proteome</keyword>
<dbReference type="EMBL" id="VUMN01000032">
    <property type="protein sequence ID" value="MSS59457.1"/>
    <property type="molecule type" value="Genomic_DNA"/>
</dbReference>
<sequence>MSFPDQLHPFGSQFKPLKNLAYRKNTDGFYVYAKDRDPDEEGQRERDHSKDVQGCVSYMMRYASRPAMAESRIISYNKETDEVVWFYDDHKTGKRITVHETGLDLLKKMIIHIQDENFRTVRYYGFYSPRSKDHLEKIYTWINQKRNDARTKEYRKKQLTSRLHKLRFRTMCLDSYNRDVLRCRCGEIMLYAETYNPLEGISNDRQYRENCIDEMREMRLRRRSTAERSRSPSFS</sequence>